<dbReference type="Proteomes" id="UP000274756">
    <property type="component" value="Unassembled WGS sequence"/>
</dbReference>
<proteinExistence type="inferred from homology"/>
<keyword evidence="6" id="KW-1185">Reference proteome</keyword>
<dbReference type="Pfam" id="PF01876">
    <property type="entry name" value="RNase_P_p30"/>
    <property type="match status" value="1"/>
</dbReference>
<comment type="similarity">
    <text evidence="2">Belongs to the eukaryotic/archaeal RNase P protein component 3 family.</text>
</comment>
<evidence type="ECO:0000313" key="7">
    <source>
        <dbReference type="WBParaSite" id="DME_0000492101-mRNA-1"/>
    </source>
</evidence>
<reference evidence="4 6" key="2">
    <citation type="submission" date="2018-11" db="EMBL/GenBank/DDBJ databases">
        <authorList>
            <consortium name="Pathogen Informatics"/>
        </authorList>
    </citation>
    <scope>NUCLEOTIDE SEQUENCE [LARGE SCALE GENOMIC DNA]</scope>
</reference>
<dbReference type="InterPro" id="IPR002738">
    <property type="entry name" value="RNase_P_p30"/>
</dbReference>
<dbReference type="Gene3D" id="3.20.20.140">
    <property type="entry name" value="Metal-dependent hydrolases"/>
    <property type="match status" value="1"/>
</dbReference>
<dbReference type="OrthoDB" id="17948at2759"/>
<dbReference type="SUPFAM" id="SSF89550">
    <property type="entry name" value="PHP domain-like"/>
    <property type="match status" value="1"/>
</dbReference>
<dbReference type="Proteomes" id="UP000038040">
    <property type="component" value="Unplaced"/>
</dbReference>
<dbReference type="WBParaSite" id="DME_0000492101-mRNA-1">
    <property type="protein sequence ID" value="DME_0000492101-mRNA-1"/>
    <property type="gene ID" value="DME_0000492101"/>
</dbReference>
<evidence type="ECO:0000313" key="6">
    <source>
        <dbReference type="Proteomes" id="UP000274756"/>
    </source>
</evidence>
<dbReference type="GO" id="GO:0003723">
    <property type="term" value="F:RNA binding"/>
    <property type="evidence" value="ECO:0007669"/>
    <property type="project" value="TreeGrafter"/>
</dbReference>
<comment type="subcellular location">
    <subcellularLocation>
        <location evidence="1">Nucleus</location>
    </subcellularLocation>
</comment>
<dbReference type="STRING" id="318479.A0A158Q4I3"/>
<gene>
    <name evidence="4" type="ORF">DME_LOCUS542</name>
</gene>
<sequence>MSTFIVNQFGFAEMNLRFTGDYDKLMMMIRRAVIMGYDSIVINTDIGDLGNNMGEKLSITITKSFQFNENWGEPPSKKKRKEAHRDKMIIPNPPKVDISKIDTSSLEVSGKRLRIFTRLTVNLADSTSVHILMHHPQLKKYDVIAVRVADEKILQTLSRKGDFIDIITYEQTNDNISWIYKSKTIQSCISEGIFFEISYADALTNSNDRRQVLINGRKLLSSTSNGRGIILSSGASSMMNIRAPYDAANLMVLFGIRPEDARKFISGKHFLNLLLAESRRTVKGTAVVTSLENVPSRFISKKTALERILSVPEFRAQLEFTEQPSKNSDLSVNS</sequence>
<evidence type="ECO:0000313" key="4">
    <source>
        <dbReference type="EMBL" id="VDN50569.1"/>
    </source>
</evidence>
<dbReference type="EMBL" id="UYYG01000004">
    <property type="protein sequence ID" value="VDN50569.1"/>
    <property type="molecule type" value="Genomic_DNA"/>
</dbReference>
<dbReference type="PANTHER" id="PTHR13031">
    <property type="entry name" value="RIBONUCLEASE P SUBUNIT P30"/>
    <property type="match status" value="1"/>
</dbReference>
<dbReference type="PANTHER" id="PTHR13031:SF0">
    <property type="entry name" value="RIBONUCLEASE P PROTEIN SUBUNIT P30"/>
    <property type="match status" value="1"/>
</dbReference>
<organism evidence="5 7">
    <name type="scientific">Dracunculus medinensis</name>
    <name type="common">Guinea worm</name>
    <dbReference type="NCBI Taxonomy" id="318479"/>
    <lineage>
        <taxon>Eukaryota</taxon>
        <taxon>Metazoa</taxon>
        <taxon>Ecdysozoa</taxon>
        <taxon>Nematoda</taxon>
        <taxon>Chromadorea</taxon>
        <taxon>Rhabditida</taxon>
        <taxon>Spirurina</taxon>
        <taxon>Dracunculoidea</taxon>
        <taxon>Dracunculidae</taxon>
        <taxon>Dracunculus</taxon>
    </lineage>
</organism>
<dbReference type="InterPro" id="IPR016195">
    <property type="entry name" value="Pol/histidinol_Pase-like"/>
</dbReference>
<evidence type="ECO:0000313" key="5">
    <source>
        <dbReference type="Proteomes" id="UP000038040"/>
    </source>
</evidence>
<keyword evidence="3" id="KW-0819">tRNA processing</keyword>
<dbReference type="GO" id="GO:0008033">
    <property type="term" value="P:tRNA processing"/>
    <property type="evidence" value="ECO:0007669"/>
    <property type="project" value="UniProtKB-KW"/>
</dbReference>
<reference evidence="7" key="1">
    <citation type="submission" date="2016-04" db="UniProtKB">
        <authorList>
            <consortium name="WormBaseParasite"/>
        </authorList>
    </citation>
    <scope>IDENTIFICATION</scope>
</reference>
<accession>A0A158Q4I3</accession>
<protein>
    <submittedName>
        <fullName evidence="7">Ribonuclease P protein subunit p30</fullName>
    </submittedName>
</protein>
<evidence type="ECO:0000256" key="2">
    <source>
        <dbReference type="ARBA" id="ARBA00007331"/>
    </source>
</evidence>
<evidence type="ECO:0000256" key="1">
    <source>
        <dbReference type="ARBA" id="ARBA00004123"/>
    </source>
</evidence>
<dbReference type="AlphaFoldDB" id="A0A158Q4I3"/>
<dbReference type="GO" id="GO:0005655">
    <property type="term" value="C:nucleolar ribonuclease P complex"/>
    <property type="evidence" value="ECO:0007669"/>
    <property type="project" value="TreeGrafter"/>
</dbReference>
<name>A0A158Q4I3_DRAME</name>
<evidence type="ECO:0000256" key="3">
    <source>
        <dbReference type="ARBA" id="ARBA00022694"/>
    </source>
</evidence>